<dbReference type="InterPro" id="IPR050987">
    <property type="entry name" value="AtrR-like"/>
</dbReference>
<dbReference type="GO" id="GO:0006351">
    <property type="term" value="P:DNA-templated transcription"/>
    <property type="evidence" value="ECO:0007669"/>
    <property type="project" value="InterPro"/>
</dbReference>
<dbReference type="Pfam" id="PF04082">
    <property type="entry name" value="Fungal_trans"/>
    <property type="match status" value="1"/>
</dbReference>
<dbReference type="AlphaFoldDB" id="A0A6A6QJ76"/>
<dbReference type="CDD" id="cd12148">
    <property type="entry name" value="fungal_TF_MHR"/>
    <property type="match status" value="1"/>
</dbReference>
<name>A0A6A6QJ76_9PEZI</name>
<keyword evidence="7" id="KW-1185">Reference proteome</keyword>
<feature type="coiled-coil region" evidence="3">
    <location>
        <begin position="50"/>
        <end position="77"/>
    </location>
</feature>
<evidence type="ECO:0000256" key="3">
    <source>
        <dbReference type="SAM" id="Coils"/>
    </source>
</evidence>
<dbReference type="Proteomes" id="UP000799750">
    <property type="component" value="Unassembled WGS sequence"/>
</dbReference>
<evidence type="ECO:0000256" key="4">
    <source>
        <dbReference type="SAM" id="Phobius"/>
    </source>
</evidence>
<keyword evidence="4" id="KW-1133">Transmembrane helix</keyword>
<dbReference type="InterPro" id="IPR001138">
    <property type="entry name" value="Zn2Cys6_DnaBD"/>
</dbReference>
<dbReference type="SMART" id="SM00906">
    <property type="entry name" value="Fungal_trans"/>
    <property type="match status" value="1"/>
</dbReference>
<dbReference type="PROSITE" id="PS50048">
    <property type="entry name" value="ZN2_CY6_FUNGAL_2"/>
    <property type="match status" value="1"/>
</dbReference>
<accession>A0A6A6QJ76</accession>
<dbReference type="OrthoDB" id="39175at2759"/>
<keyword evidence="3" id="KW-0175">Coiled coil</keyword>
<feature type="transmembrane region" description="Helical" evidence="4">
    <location>
        <begin position="620"/>
        <end position="641"/>
    </location>
</feature>
<dbReference type="Gene3D" id="4.10.240.10">
    <property type="entry name" value="Zn(2)-C6 fungal-type DNA-binding domain"/>
    <property type="match status" value="1"/>
</dbReference>
<dbReference type="SUPFAM" id="SSF57701">
    <property type="entry name" value="Zn2/Cys6 DNA-binding domain"/>
    <property type="match status" value="1"/>
</dbReference>
<evidence type="ECO:0000256" key="2">
    <source>
        <dbReference type="ARBA" id="ARBA00023242"/>
    </source>
</evidence>
<keyword evidence="4" id="KW-0812">Transmembrane</keyword>
<evidence type="ECO:0000256" key="1">
    <source>
        <dbReference type="ARBA" id="ARBA00022723"/>
    </source>
</evidence>
<dbReference type="GO" id="GO:0008270">
    <property type="term" value="F:zinc ion binding"/>
    <property type="evidence" value="ECO:0007669"/>
    <property type="project" value="InterPro"/>
</dbReference>
<dbReference type="CDD" id="cd00067">
    <property type="entry name" value="GAL4"/>
    <property type="match status" value="1"/>
</dbReference>
<dbReference type="SMART" id="SM00066">
    <property type="entry name" value="GAL4"/>
    <property type="match status" value="1"/>
</dbReference>
<evidence type="ECO:0000313" key="6">
    <source>
        <dbReference type="EMBL" id="KAF2491723.1"/>
    </source>
</evidence>
<dbReference type="GO" id="GO:0003677">
    <property type="term" value="F:DNA binding"/>
    <property type="evidence" value="ECO:0007669"/>
    <property type="project" value="InterPro"/>
</dbReference>
<feature type="domain" description="Zn(2)-C6 fungal-type" evidence="5">
    <location>
        <begin position="13"/>
        <end position="42"/>
    </location>
</feature>
<evidence type="ECO:0000259" key="5">
    <source>
        <dbReference type="PROSITE" id="PS50048"/>
    </source>
</evidence>
<dbReference type="PROSITE" id="PS00463">
    <property type="entry name" value="ZN2_CY6_FUNGAL_1"/>
    <property type="match status" value="1"/>
</dbReference>
<reference evidence="6" key="1">
    <citation type="journal article" date="2020" name="Stud. Mycol.">
        <title>101 Dothideomycetes genomes: a test case for predicting lifestyles and emergence of pathogens.</title>
        <authorList>
            <person name="Haridas S."/>
            <person name="Albert R."/>
            <person name="Binder M."/>
            <person name="Bloem J."/>
            <person name="Labutti K."/>
            <person name="Salamov A."/>
            <person name="Andreopoulos B."/>
            <person name="Baker S."/>
            <person name="Barry K."/>
            <person name="Bills G."/>
            <person name="Bluhm B."/>
            <person name="Cannon C."/>
            <person name="Castanera R."/>
            <person name="Culley D."/>
            <person name="Daum C."/>
            <person name="Ezra D."/>
            <person name="Gonzalez J."/>
            <person name="Henrissat B."/>
            <person name="Kuo A."/>
            <person name="Liang C."/>
            <person name="Lipzen A."/>
            <person name="Lutzoni F."/>
            <person name="Magnuson J."/>
            <person name="Mondo S."/>
            <person name="Nolan M."/>
            <person name="Ohm R."/>
            <person name="Pangilinan J."/>
            <person name="Park H.-J."/>
            <person name="Ramirez L."/>
            <person name="Alfaro M."/>
            <person name="Sun H."/>
            <person name="Tritt A."/>
            <person name="Yoshinaga Y."/>
            <person name="Zwiers L.-H."/>
            <person name="Turgeon B."/>
            <person name="Goodwin S."/>
            <person name="Spatafora J."/>
            <person name="Crous P."/>
            <person name="Grigoriev I."/>
        </authorList>
    </citation>
    <scope>NUCLEOTIDE SEQUENCE</scope>
    <source>
        <strain evidence="6">CBS 269.34</strain>
    </source>
</reference>
<gene>
    <name evidence="6" type="ORF">BU16DRAFT_621238</name>
</gene>
<proteinExistence type="predicted"/>
<keyword evidence="4" id="KW-0472">Membrane</keyword>
<dbReference type="Pfam" id="PF00172">
    <property type="entry name" value="Zn_clus"/>
    <property type="match status" value="1"/>
</dbReference>
<dbReference type="InterPro" id="IPR007219">
    <property type="entry name" value="XnlR_reg_dom"/>
</dbReference>
<sequence>MPTPREGTKCTVACNFCRLKKVKCNGARPCTNCTDHRENCVYPVVHQRTRKKANEANKMLEERLARMETLLQASMAAQAQAQTPTLNMSYQTPAATECQPFPGDMTGQTPTPTDFQRDLNLLRSPASMGQGGSPLNNVMRNDHSGDMGAPSLPRLSIPNNMLPHSPPQTASPQSSIRRMSNAMSDTFSGGGEMLEYQLPQHSNANVPEEAVVSPQMSNSEHHGPVSYLSICSSPGMKWVSERVGASDFAASASTLSLDVTRNLKMDRKISQQRAADPDPATAWKYTQAYFEESLDKVFGVVHRPMFEARLQAHFQQETIEEDSAWYALRNTVYASGCKIVHTKEDRPNAFVEAQEKAWSYFENALSVHTDLIYMRTGLSAVQALLAMAFFTEGLGNPALEYMLVSNALRLAQSKGLHRQPVETWNMREPEIQHRNWLFWAIYAYEKHIAYRSGRPSAIDDDDISSEIPTAVLEGSAINFDFFICVIKHAQIGSSIARELCSVKASKQTPEVIIQKAHEVERRLREWKDNIPPHLRPDLPFNQAYLPPGTHLYHIIYLHFAFYGSLIAIHSVFTYPWNTNGFTRNPTPAIREQINTSTQTVVDASRKIILATKYIDSNGSWPTWLTFFYPLLGLINVFIYVLKFPNQPSAPADIALMDVVAGHFGFLEFASNSKIAFPFTGEITSLARATVKKARERVVGGQEQQMDPPPPMTLVAEPQLQQSGVESLYSMSEFGGLDSMDIGLENWPSFLPSFSRVSSMAMNGLLGDEELDFIPMN</sequence>
<dbReference type="InterPro" id="IPR036864">
    <property type="entry name" value="Zn2-C6_fun-type_DNA-bd_sf"/>
</dbReference>
<evidence type="ECO:0000313" key="7">
    <source>
        <dbReference type="Proteomes" id="UP000799750"/>
    </source>
</evidence>
<dbReference type="EMBL" id="MU004195">
    <property type="protein sequence ID" value="KAF2491723.1"/>
    <property type="molecule type" value="Genomic_DNA"/>
</dbReference>
<dbReference type="GO" id="GO:0000981">
    <property type="term" value="F:DNA-binding transcription factor activity, RNA polymerase II-specific"/>
    <property type="evidence" value="ECO:0007669"/>
    <property type="project" value="InterPro"/>
</dbReference>
<organism evidence="6 7">
    <name type="scientific">Lophium mytilinum</name>
    <dbReference type="NCBI Taxonomy" id="390894"/>
    <lineage>
        <taxon>Eukaryota</taxon>
        <taxon>Fungi</taxon>
        <taxon>Dikarya</taxon>
        <taxon>Ascomycota</taxon>
        <taxon>Pezizomycotina</taxon>
        <taxon>Dothideomycetes</taxon>
        <taxon>Pleosporomycetidae</taxon>
        <taxon>Mytilinidiales</taxon>
        <taxon>Mytilinidiaceae</taxon>
        <taxon>Lophium</taxon>
    </lineage>
</organism>
<keyword evidence="1" id="KW-0479">Metal-binding</keyword>
<keyword evidence="2" id="KW-0539">Nucleus</keyword>
<dbReference type="PANTHER" id="PTHR46910:SF25">
    <property type="entry name" value="ABC-TRANSPORTER-REGULATING TRANSCRIPTION FACTOR"/>
    <property type="match status" value="1"/>
</dbReference>
<dbReference type="PANTHER" id="PTHR46910">
    <property type="entry name" value="TRANSCRIPTION FACTOR PDR1"/>
    <property type="match status" value="1"/>
</dbReference>
<protein>
    <recommendedName>
        <fullName evidence="5">Zn(2)-C6 fungal-type domain-containing protein</fullName>
    </recommendedName>
</protein>